<keyword evidence="2" id="KW-0812">Transmembrane</keyword>
<evidence type="ECO:0000256" key="1">
    <source>
        <dbReference type="SAM" id="MobiDB-lite"/>
    </source>
</evidence>
<feature type="transmembrane region" description="Helical" evidence="2">
    <location>
        <begin position="65"/>
        <end position="85"/>
    </location>
</feature>
<dbReference type="Proteomes" id="UP000076842">
    <property type="component" value="Unassembled WGS sequence"/>
</dbReference>
<dbReference type="InParanoid" id="A0A165DR23"/>
<feature type="compositionally biased region" description="Polar residues" evidence="1">
    <location>
        <begin position="118"/>
        <end position="128"/>
    </location>
</feature>
<proteinExistence type="predicted"/>
<evidence type="ECO:0000313" key="3">
    <source>
        <dbReference type="EMBL" id="KZT53350.1"/>
    </source>
</evidence>
<keyword evidence="2" id="KW-1133">Transmembrane helix</keyword>
<feature type="region of interest" description="Disordered" evidence="1">
    <location>
        <begin position="94"/>
        <end position="128"/>
    </location>
</feature>
<evidence type="ECO:0000256" key="2">
    <source>
        <dbReference type="SAM" id="Phobius"/>
    </source>
</evidence>
<dbReference type="EMBL" id="KV424040">
    <property type="protein sequence ID" value="KZT53350.1"/>
    <property type="molecule type" value="Genomic_DNA"/>
</dbReference>
<protein>
    <submittedName>
        <fullName evidence="3">Uncharacterized protein</fullName>
    </submittedName>
</protein>
<evidence type="ECO:0000313" key="4">
    <source>
        <dbReference type="Proteomes" id="UP000076842"/>
    </source>
</evidence>
<feature type="transmembrane region" description="Helical" evidence="2">
    <location>
        <begin position="21"/>
        <end position="45"/>
    </location>
</feature>
<accession>A0A165DR23</accession>
<keyword evidence="2" id="KW-0472">Membrane</keyword>
<gene>
    <name evidence="3" type="ORF">CALCODRAFT_54708</name>
</gene>
<keyword evidence="4" id="KW-1185">Reference proteome</keyword>
<dbReference type="AlphaFoldDB" id="A0A165DR23"/>
<name>A0A165DR23_9BASI</name>
<sequence>MRSAGWSVRAQRLRPWPRKRLFASAYHCICFRGMILLLPSLVWWSLLPLLLGCGTASAWDIVGPFQVLLPWWGFYFRLNVLLFPLEKREVQREQTGGLWRQPSSAQTEADGPGRKQAPLSTEQEFCPG</sequence>
<organism evidence="3 4">
    <name type="scientific">Calocera cornea HHB12733</name>
    <dbReference type="NCBI Taxonomy" id="1353952"/>
    <lineage>
        <taxon>Eukaryota</taxon>
        <taxon>Fungi</taxon>
        <taxon>Dikarya</taxon>
        <taxon>Basidiomycota</taxon>
        <taxon>Agaricomycotina</taxon>
        <taxon>Dacrymycetes</taxon>
        <taxon>Dacrymycetales</taxon>
        <taxon>Dacrymycetaceae</taxon>
        <taxon>Calocera</taxon>
    </lineage>
</organism>
<reference evidence="3 4" key="1">
    <citation type="journal article" date="2016" name="Mol. Biol. Evol.">
        <title>Comparative Genomics of Early-Diverging Mushroom-Forming Fungi Provides Insights into the Origins of Lignocellulose Decay Capabilities.</title>
        <authorList>
            <person name="Nagy L.G."/>
            <person name="Riley R."/>
            <person name="Tritt A."/>
            <person name="Adam C."/>
            <person name="Daum C."/>
            <person name="Floudas D."/>
            <person name="Sun H."/>
            <person name="Yadav J.S."/>
            <person name="Pangilinan J."/>
            <person name="Larsson K.H."/>
            <person name="Matsuura K."/>
            <person name="Barry K."/>
            <person name="Labutti K."/>
            <person name="Kuo R."/>
            <person name="Ohm R.A."/>
            <person name="Bhattacharya S.S."/>
            <person name="Shirouzu T."/>
            <person name="Yoshinaga Y."/>
            <person name="Martin F.M."/>
            <person name="Grigoriev I.V."/>
            <person name="Hibbett D.S."/>
        </authorList>
    </citation>
    <scope>NUCLEOTIDE SEQUENCE [LARGE SCALE GENOMIC DNA]</scope>
    <source>
        <strain evidence="3 4">HHB12733</strain>
    </source>
</reference>